<dbReference type="InterPro" id="IPR020849">
    <property type="entry name" value="Small_GTPase_Ras-type"/>
</dbReference>
<dbReference type="GeneID" id="25914456"/>
<dbReference type="SMART" id="SM00175">
    <property type="entry name" value="RAB"/>
    <property type="match status" value="1"/>
</dbReference>
<dbReference type="Pfam" id="PF00071">
    <property type="entry name" value="Ras"/>
    <property type="match status" value="1"/>
</dbReference>
<dbReference type="SUPFAM" id="SSF52540">
    <property type="entry name" value="P-loop containing nucleoside triphosphate hydrolases"/>
    <property type="match status" value="1"/>
</dbReference>
<dbReference type="Gene3D" id="3.40.50.300">
    <property type="entry name" value="P-loop containing nucleotide triphosphate hydrolases"/>
    <property type="match status" value="1"/>
</dbReference>
<keyword evidence="2" id="KW-0342">GTP-binding</keyword>
<dbReference type="SMART" id="SM00173">
    <property type="entry name" value="RAS"/>
    <property type="match status" value="1"/>
</dbReference>
<organism evidence="3 4">
    <name type="scientific">Sphaeroforma arctica JP610</name>
    <dbReference type="NCBI Taxonomy" id="667725"/>
    <lineage>
        <taxon>Eukaryota</taxon>
        <taxon>Ichthyosporea</taxon>
        <taxon>Ichthyophonida</taxon>
        <taxon>Sphaeroforma</taxon>
    </lineage>
</organism>
<dbReference type="GO" id="GO:0016020">
    <property type="term" value="C:membrane"/>
    <property type="evidence" value="ECO:0007669"/>
    <property type="project" value="InterPro"/>
</dbReference>
<dbReference type="PROSITE" id="PS51421">
    <property type="entry name" value="RAS"/>
    <property type="match status" value="1"/>
</dbReference>
<keyword evidence="4" id="KW-1185">Reference proteome</keyword>
<evidence type="ECO:0000313" key="3">
    <source>
        <dbReference type="EMBL" id="KNC73490.1"/>
    </source>
</evidence>
<protein>
    <submittedName>
        <fullName evidence="3">Uncharacterized protein</fullName>
    </submittedName>
</protein>
<evidence type="ECO:0000256" key="1">
    <source>
        <dbReference type="ARBA" id="ARBA00022741"/>
    </source>
</evidence>
<dbReference type="InterPro" id="IPR001806">
    <property type="entry name" value="Small_GTPase"/>
</dbReference>
<dbReference type="GO" id="GO:0007165">
    <property type="term" value="P:signal transduction"/>
    <property type="evidence" value="ECO:0007669"/>
    <property type="project" value="InterPro"/>
</dbReference>
<keyword evidence="1" id="KW-0547">Nucleotide-binding</keyword>
<proteinExistence type="predicted"/>
<name>A0A0L0F9V1_9EUKA</name>
<dbReference type="PANTHER" id="PTHR24070">
    <property type="entry name" value="RAS, DI-RAS, AND RHEB FAMILY MEMBERS OF SMALL GTPASE SUPERFAMILY"/>
    <property type="match status" value="1"/>
</dbReference>
<evidence type="ECO:0000313" key="4">
    <source>
        <dbReference type="Proteomes" id="UP000054560"/>
    </source>
</evidence>
<dbReference type="RefSeq" id="XP_014147392.1">
    <property type="nucleotide sequence ID" value="XM_014291917.1"/>
</dbReference>
<dbReference type="GO" id="GO:0003924">
    <property type="term" value="F:GTPase activity"/>
    <property type="evidence" value="ECO:0007669"/>
    <property type="project" value="InterPro"/>
</dbReference>
<dbReference type="InterPro" id="IPR027417">
    <property type="entry name" value="P-loop_NTPase"/>
</dbReference>
<dbReference type="STRING" id="667725.A0A0L0F9V1"/>
<dbReference type="AlphaFoldDB" id="A0A0L0F9V1"/>
<reference evidence="3 4" key="1">
    <citation type="submission" date="2011-02" db="EMBL/GenBank/DDBJ databases">
        <title>The Genome Sequence of Sphaeroforma arctica JP610.</title>
        <authorList>
            <consortium name="The Broad Institute Genome Sequencing Platform"/>
            <person name="Russ C."/>
            <person name="Cuomo C."/>
            <person name="Young S.K."/>
            <person name="Zeng Q."/>
            <person name="Gargeya S."/>
            <person name="Alvarado L."/>
            <person name="Berlin A."/>
            <person name="Chapman S.B."/>
            <person name="Chen Z."/>
            <person name="Freedman E."/>
            <person name="Gellesch M."/>
            <person name="Goldberg J."/>
            <person name="Griggs A."/>
            <person name="Gujja S."/>
            <person name="Heilman E."/>
            <person name="Heiman D."/>
            <person name="Howarth C."/>
            <person name="Mehta T."/>
            <person name="Neiman D."/>
            <person name="Pearson M."/>
            <person name="Roberts A."/>
            <person name="Saif S."/>
            <person name="Shea T."/>
            <person name="Shenoy N."/>
            <person name="Sisk P."/>
            <person name="Stolte C."/>
            <person name="Sykes S."/>
            <person name="White J."/>
            <person name="Yandava C."/>
            <person name="Burger G."/>
            <person name="Gray M.W."/>
            <person name="Holland P.W.H."/>
            <person name="King N."/>
            <person name="Lang F.B.F."/>
            <person name="Roger A.J."/>
            <person name="Ruiz-Trillo I."/>
            <person name="Haas B."/>
            <person name="Nusbaum C."/>
            <person name="Birren B."/>
        </authorList>
    </citation>
    <scope>NUCLEOTIDE SEQUENCE [LARGE SCALE GENOMIC DNA]</scope>
    <source>
        <strain evidence="3 4">JP610</strain>
    </source>
</reference>
<dbReference type="OrthoDB" id="5976022at2759"/>
<evidence type="ECO:0000256" key="2">
    <source>
        <dbReference type="ARBA" id="ARBA00023134"/>
    </source>
</evidence>
<dbReference type="EMBL" id="KQ245554">
    <property type="protein sequence ID" value="KNC73490.1"/>
    <property type="molecule type" value="Genomic_DNA"/>
</dbReference>
<dbReference type="Proteomes" id="UP000054560">
    <property type="component" value="Unassembled WGS sequence"/>
</dbReference>
<sequence>MASFKQAASLYERILRVKDKAWVPCVLVGNKCDLEHDREVDTEEGNMLAQKWNVPYVETSAKTRHNVDQTFSECVRVVRKNFALESANSAKKPIKKKKGLCTIL</sequence>
<dbReference type="PRINTS" id="PR00449">
    <property type="entry name" value="RASTRNSFRMNG"/>
</dbReference>
<gene>
    <name evidence="3" type="ORF">SARC_13952</name>
</gene>
<accession>A0A0L0F9V1</accession>
<dbReference type="eggNOG" id="KOG0395">
    <property type="taxonomic scope" value="Eukaryota"/>
</dbReference>
<dbReference type="PROSITE" id="PS51419">
    <property type="entry name" value="RAB"/>
    <property type="match status" value="1"/>
</dbReference>
<dbReference type="GO" id="GO:0005525">
    <property type="term" value="F:GTP binding"/>
    <property type="evidence" value="ECO:0007669"/>
    <property type="project" value="UniProtKB-KW"/>
</dbReference>